<reference evidence="2" key="1">
    <citation type="journal article" date="2019" name="Int. J. Syst. Evol. Microbiol.">
        <title>The Global Catalogue of Microorganisms (GCM) 10K type strain sequencing project: providing services to taxonomists for standard genome sequencing and annotation.</title>
        <authorList>
            <consortium name="The Broad Institute Genomics Platform"/>
            <consortium name="The Broad Institute Genome Sequencing Center for Infectious Disease"/>
            <person name="Wu L."/>
            <person name="Ma J."/>
        </authorList>
    </citation>
    <scope>NUCLEOTIDE SEQUENCE [LARGE SCALE GENOMIC DNA]</scope>
    <source>
        <strain evidence="2">JCM 9458</strain>
    </source>
</reference>
<protein>
    <submittedName>
        <fullName evidence="1">SCO2524 family protein</fullName>
    </submittedName>
</protein>
<evidence type="ECO:0000313" key="2">
    <source>
        <dbReference type="Proteomes" id="UP001501676"/>
    </source>
</evidence>
<organism evidence="1 2">
    <name type="scientific">Cryptosporangium minutisporangium</name>
    <dbReference type="NCBI Taxonomy" id="113569"/>
    <lineage>
        <taxon>Bacteria</taxon>
        <taxon>Bacillati</taxon>
        <taxon>Actinomycetota</taxon>
        <taxon>Actinomycetes</taxon>
        <taxon>Cryptosporangiales</taxon>
        <taxon>Cryptosporangiaceae</taxon>
        <taxon>Cryptosporangium</taxon>
    </lineage>
</organism>
<gene>
    <name evidence="1" type="ORF">GCM10020369_77920</name>
</gene>
<evidence type="ECO:0000313" key="1">
    <source>
        <dbReference type="EMBL" id="GAA3397496.1"/>
    </source>
</evidence>
<dbReference type="InterPro" id="IPR049777">
    <property type="entry name" value="SCO2524-like"/>
</dbReference>
<name>A0ABP6TAH7_9ACTN</name>
<proteinExistence type="predicted"/>
<accession>A0ABP6TAH7</accession>
<sequence length="614" mass="68917">MKAQPRQHLLDIWEATARVTVVDGTWQWGGRVGGNSVSDAEQLLCLMYPASEVKSLKLDQPDQTARESVQALALLGDNIEIPRRLVGVLTEYMTNYVDDNGAPIFSGDSYFGPHDNPELVSPEQRALPIVESFSVSLTLTLATLGFVRIFRSKVTRDDILKDIDALEHLASRRLTAAMVGLLRSFTVNVFRTTEEPGRILIRTANQRNQPDQVVIEDLQASLEEVRAGLRDLSIGSGQVESDLDNPNRLFECGWSWSVIKDAPKIETSEDIGPQFGGVAPDRPSLYFTVNALAGILDLTTERTRVLRLLNEEQQRLAAALQVRYDLVRRYWATLATFGTGRWPLEDMPWRTSDAEESDYFTLLMTSLVSEDLDRRRATDAELSKILQVLNELASRGRITRRAVANDPAVALHSPGLQLRLVGSELSGPQQLTWIVSDYAAMLLKRTVAVAALARSQELRRDLLDLAEEVWTYLLRRRLRKGPGKSLWDQPAEVFPLEESLPRHERPSWYFTERIVESLVALSKLFEGRPLSSDPLVEHAWAVLGEAEQLFDQEQERSSAQANTKIQATMHAMRENLRRARVLVSERPATAAVLANDVLRALNELEVARLDAGRI</sequence>
<keyword evidence="2" id="KW-1185">Reference proteome</keyword>
<dbReference type="EMBL" id="BAAAYN010000066">
    <property type="protein sequence ID" value="GAA3397496.1"/>
    <property type="molecule type" value="Genomic_DNA"/>
</dbReference>
<dbReference type="RefSeq" id="WP_345733348.1">
    <property type="nucleotide sequence ID" value="NZ_BAAAYN010000066.1"/>
</dbReference>
<dbReference type="Proteomes" id="UP001501676">
    <property type="component" value="Unassembled WGS sequence"/>
</dbReference>
<comment type="caution">
    <text evidence="1">The sequence shown here is derived from an EMBL/GenBank/DDBJ whole genome shotgun (WGS) entry which is preliminary data.</text>
</comment>
<dbReference type="NCBIfam" id="NF040567">
    <property type="entry name" value="SCO2524_fam"/>
    <property type="match status" value="1"/>
</dbReference>